<evidence type="ECO:0000256" key="10">
    <source>
        <dbReference type="ARBA" id="ARBA00023274"/>
    </source>
</evidence>
<dbReference type="SMART" id="SM00490">
    <property type="entry name" value="HELICc"/>
    <property type="match status" value="1"/>
</dbReference>
<dbReference type="InterPro" id="IPR011332">
    <property type="entry name" value="Ribosomal_zn-bd"/>
</dbReference>
<dbReference type="SMART" id="SM00487">
    <property type="entry name" value="DEXDc"/>
    <property type="match status" value="1"/>
</dbReference>
<feature type="compositionally biased region" description="Basic and acidic residues" evidence="11">
    <location>
        <begin position="46"/>
        <end position="58"/>
    </location>
</feature>
<dbReference type="GO" id="GO:0016787">
    <property type="term" value="F:hydrolase activity"/>
    <property type="evidence" value="ECO:0007669"/>
    <property type="project" value="UniProtKB-KW"/>
</dbReference>
<dbReference type="InterPro" id="IPR000330">
    <property type="entry name" value="SNF2_N"/>
</dbReference>
<keyword evidence="3" id="KW-0547">Nucleotide-binding</keyword>
<dbReference type="GO" id="GO:0004386">
    <property type="term" value="F:helicase activity"/>
    <property type="evidence" value="ECO:0007669"/>
    <property type="project" value="UniProtKB-KW"/>
</dbReference>
<dbReference type="GO" id="GO:0005840">
    <property type="term" value="C:ribosome"/>
    <property type="evidence" value="ECO:0007669"/>
    <property type="project" value="UniProtKB-KW"/>
</dbReference>
<dbReference type="Pfam" id="PF01780">
    <property type="entry name" value="Ribosomal_L37ae"/>
    <property type="match status" value="1"/>
</dbReference>
<evidence type="ECO:0000259" key="13">
    <source>
        <dbReference type="PROSITE" id="PS51194"/>
    </source>
</evidence>
<keyword evidence="10" id="KW-0687">Ribonucleoprotein</keyword>
<dbReference type="PROSITE" id="PS51192">
    <property type="entry name" value="HELICASE_ATP_BIND_1"/>
    <property type="match status" value="1"/>
</dbReference>
<evidence type="ECO:0000256" key="4">
    <source>
        <dbReference type="ARBA" id="ARBA00022801"/>
    </source>
</evidence>
<keyword evidence="9" id="KW-0539">Nucleus</keyword>
<dbReference type="GO" id="GO:1990904">
    <property type="term" value="C:ribonucleoprotein complex"/>
    <property type="evidence" value="ECO:0007669"/>
    <property type="project" value="UniProtKB-KW"/>
</dbReference>
<dbReference type="Proteomes" id="UP000796880">
    <property type="component" value="Unassembled WGS sequence"/>
</dbReference>
<dbReference type="HAMAP" id="MF_00327">
    <property type="entry name" value="Ribosomal_eL43"/>
    <property type="match status" value="1"/>
</dbReference>
<feature type="domain" description="Helicase C-terminal" evidence="13">
    <location>
        <begin position="922"/>
        <end position="1083"/>
    </location>
</feature>
<dbReference type="GO" id="GO:0005634">
    <property type="term" value="C:nucleus"/>
    <property type="evidence" value="ECO:0007669"/>
    <property type="project" value="UniProtKB-SubCell"/>
</dbReference>
<keyword evidence="6" id="KW-0862">Zinc</keyword>
<evidence type="ECO:0000256" key="6">
    <source>
        <dbReference type="ARBA" id="ARBA00022833"/>
    </source>
</evidence>
<feature type="compositionally biased region" description="Acidic residues" evidence="11">
    <location>
        <begin position="59"/>
        <end position="72"/>
    </location>
</feature>
<keyword evidence="7" id="KW-0067">ATP-binding</keyword>
<evidence type="ECO:0000259" key="12">
    <source>
        <dbReference type="PROSITE" id="PS51192"/>
    </source>
</evidence>
<feature type="compositionally biased region" description="Polar residues" evidence="11">
    <location>
        <begin position="83"/>
        <end position="94"/>
    </location>
</feature>
<dbReference type="AlphaFoldDB" id="A0A8K0H9J0"/>
<dbReference type="InterPro" id="IPR049730">
    <property type="entry name" value="SNF2/RAD54-like_C"/>
</dbReference>
<dbReference type="Gene3D" id="2.20.25.30">
    <property type="match status" value="1"/>
</dbReference>
<organism evidence="14 15">
    <name type="scientific">Rhamnella rubrinervis</name>
    <dbReference type="NCBI Taxonomy" id="2594499"/>
    <lineage>
        <taxon>Eukaryota</taxon>
        <taxon>Viridiplantae</taxon>
        <taxon>Streptophyta</taxon>
        <taxon>Embryophyta</taxon>
        <taxon>Tracheophyta</taxon>
        <taxon>Spermatophyta</taxon>
        <taxon>Magnoliopsida</taxon>
        <taxon>eudicotyledons</taxon>
        <taxon>Gunneridae</taxon>
        <taxon>Pentapetalae</taxon>
        <taxon>rosids</taxon>
        <taxon>fabids</taxon>
        <taxon>Rosales</taxon>
        <taxon>Rhamnaceae</taxon>
        <taxon>rhamnoid group</taxon>
        <taxon>Rhamneae</taxon>
        <taxon>Rhamnella</taxon>
    </lineage>
</organism>
<dbReference type="InterPro" id="IPR002674">
    <property type="entry name" value="Ribosomal_eL43"/>
</dbReference>
<dbReference type="PROSITE" id="PS51194">
    <property type="entry name" value="HELICASE_CTER"/>
    <property type="match status" value="1"/>
</dbReference>
<dbReference type="GO" id="GO:0006412">
    <property type="term" value="P:translation"/>
    <property type="evidence" value="ECO:0007669"/>
    <property type="project" value="InterPro"/>
</dbReference>
<dbReference type="InterPro" id="IPR027417">
    <property type="entry name" value="P-loop_NTPase"/>
</dbReference>
<feature type="compositionally biased region" description="Acidic residues" evidence="11">
    <location>
        <begin position="246"/>
        <end position="265"/>
    </location>
</feature>
<keyword evidence="4" id="KW-0378">Hydrolase</keyword>
<evidence type="ECO:0000256" key="8">
    <source>
        <dbReference type="ARBA" id="ARBA00022980"/>
    </source>
</evidence>
<feature type="compositionally biased region" description="Acidic residues" evidence="11">
    <location>
        <begin position="228"/>
        <end position="239"/>
    </location>
</feature>
<name>A0A8K0H9J0_9ROSA</name>
<evidence type="ECO:0000256" key="9">
    <source>
        <dbReference type="ARBA" id="ARBA00023242"/>
    </source>
</evidence>
<dbReference type="GO" id="GO:0003735">
    <property type="term" value="F:structural constituent of ribosome"/>
    <property type="evidence" value="ECO:0007669"/>
    <property type="project" value="InterPro"/>
</dbReference>
<dbReference type="SUPFAM" id="SSF57829">
    <property type="entry name" value="Zn-binding ribosomal proteins"/>
    <property type="match status" value="1"/>
</dbReference>
<evidence type="ECO:0000256" key="7">
    <source>
        <dbReference type="ARBA" id="ARBA00022840"/>
    </source>
</evidence>
<dbReference type="Pfam" id="PF00271">
    <property type="entry name" value="Helicase_C"/>
    <property type="match status" value="1"/>
</dbReference>
<gene>
    <name evidence="14" type="ORF">FNV43_RR08923</name>
</gene>
<dbReference type="OrthoDB" id="2020972at2759"/>
<evidence type="ECO:0000313" key="14">
    <source>
        <dbReference type="EMBL" id="KAF3448210.1"/>
    </source>
</evidence>
<accession>A0A8K0H9J0</accession>
<dbReference type="InterPro" id="IPR038718">
    <property type="entry name" value="SNF2-like_sf"/>
</dbReference>
<feature type="region of interest" description="Disordered" evidence="11">
    <location>
        <begin position="28"/>
        <end position="154"/>
    </location>
</feature>
<evidence type="ECO:0000256" key="3">
    <source>
        <dbReference type="ARBA" id="ARBA00022741"/>
    </source>
</evidence>
<reference evidence="14" key="1">
    <citation type="submission" date="2020-03" db="EMBL/GenBank/DDBJ databases">
        <title>A high-quality chromosome-level genome assembly of a woody plant with both climbing and erect habits, Rhamnella rubrinervis.</title>
        <authorList>
            <person name="Lu Z."/>
            <person name="Yang Y."/>
            <person name="Zhu X."/>
            <person name="Sun Y."/>
        </authorList>
    </citation>
    <scope>NUCLEOTIDE SEQUENCE</scope>
    <source>
        <strain evidence="14">BYM</strain>
        <tissue evidence="14">Leaf</tissue>
    </source>
</reference>
<evidence type="ECO:0000256" key="1">
    <source>
        <dbReference type="ARBA" id="ARBA00004123"/>
    </source>
</evidence>
<dbReference type="GO" id="GO:0080188">
    <property type="term" value="P:gene silencing by siRNA-directed DNA methylation"/>
    <property type="evidence" value="ECO:0007669"/>
    <property type="project" value="InterPro"/>
</dbReference>
<dbReference type="CDD" id="cd18793">
    <property type="entry name" value="SF2_C_SNF"/>
    <property type="match status" value="1"/>
</dbReference>
<keyword evidence="8" id="KW-0689">Ribosomal protein</keyword>
<comment type="similarity">
    <text evidence="2">Belongs to the eukaryotic ribosomal protein eL43 family.</text>
</comment>
<evidence type="ECO:0000256" key="2">
    <source>
        <dbReference type="ARBA" id="ARBA00008672"/>
    </source>
</evidence>
<dbReference type="SUPFAM" id="SSF52540">
    <property type="entry name" value="P-loop containing nucleoside triphosphate hydrolases"/>
    <property type="match status" value="2"/>
</dbReference>
<keyword evidence="15" id="KW-1185">Reference proteome</keyword>
<evidence type="ECO:0000256" key="5">
    <source>
        <dbReference type="ARBA" id="ARBA00022806"/>
    </source>
</evidence>
<comment type="caution">
    <text evidence="14">The sequence shown here is derived from an EMBL/GenBank/DDBJ whole genome shotgun (WGS) entry which is preliminary data.</text>
</comment>
<evidence type="ECO:0000256" key="11">
    <source>
        <dbReference type="SAM" id="MobiDB-lite"/>
    </source>
</evidence>
<sequence>MDYTLPIAKRTRSRYDQFYIDYSRKIKEERQKEKNNVGESVSDNADQPRRGKEKKQVEEGEEGNGSDCDMDCESIARCEEASVENSENVTNSQTGFGGVDDSSIIDDENSTEEEGGEHEEHDSVGPTESQSLQFMEREGEDVEGSEVTKGGTDQRVKVGVKRKKRCELEILVDSVSENYNEIDVIDEDYSNSARDFSCVAKRTRSHFNLTSEKKEAVEHGSASRSSSESDDSSDNDNDYETIQSDDSSDDDFVDETNDSNEVDGDETNHRVQKNLHHRRKAGLEDKIEADSDEDYPDVWKNGFDRSFKKKSKGLEGDGMKLRKPSKKKRIYVKNKYDVSKILLDSIFESGAGLEELVSKRKFPPGAEINPHGDEVTLPLKFTFLDKQPSSPEISDFDRELNALWADLEFALRSSEIGSSQQVEDEDSFPPEREVDRATLCSQGKHEPVLDEEIGLRCRHCGCVELEIKYIVAPFNKHPCGKSDARDFDTYDQSSFYDLQDQDYDFDSHSDYGSYAHGDGTVWDLIPGVKGSMFPHQREGFEFLWNKIAGGIDLETLRNSTSSEGGGGCIISHDPGTGKTRLTITFLQTYMKVYPKCKPLIIAPASMLLAWEDEFQKWKVNIPFHNFSKPEFSGKENEVAVNLVLGGGQDLTVDAIRRVKVYSWCHDGGILGISYQMFEQLVGERGKSEGKRGRKCDNARCEKSREMDDDLREKDRRALLECPGLIVLDEGHTPRNEDSLIWKAVLKIKTNKRILLSGTIFQNNFKELYNTMRLVTPDFVEKFKGRCKENSGDKFVHRRQWARLTSSIGKAANDNMEYANLKVVKSMIDPLVHLHNGTVLRGLPGMMNVVVILKPDGLQKLVLQKIDIEKNNTYFKKQFDLTLASVHPSLLLIKAEDLTVSRHQLERHRLNPNVGVKTKFLVELLRLSEALNERVLVFSQYLDPLYFIKDQLKLHFNWSEEKEIFWMDGKCDQNQRHSSIKLFNDPSSEARVLLASIKACSEGINLVGASRVVFLDVVWNPSVDRQAVSRAFRLGQKRFVYTYHLIASETNEEEKYSRQAEKDRLSKLLFSSSHKAKDHQQKVTPTASEDKILEEMVQHVKLKKMFEKIVQMSNLTKRTKKAGIVGKYGTRYGASLRKQIKKMEVSQHSKYFCEFCGKFAVKRKAVGIWGCKDCGKVKAGGAYTLNTASAVTVRSTIRRLREQTES</sequence>
<feature type="region of interest" description="Disordered" evidence="11">
    <location>
        <begin position="207"/>
        <end position="277"/>
    </location>
</feature>
<dbReference type="Gene3D" id="3.40.50.300">
    <property type="entry name" value="P-loop containing nucleotide triphosphate hydrolases"/>
    <property type="match status" value="1"/>
</dbReference>
<dbReference type="EMBL" id="VOIH02000004">
    <property type="protein sequence ID" value="KAF3448210.1"/>
    <property type="molecule type" value="Genomic_DNA"/>
</dbReference>
<dbReference type="NCBIfam" id="TIGR00280">
    <property type="entry name" value="eL43_euk_arch"/>
    <property type="match status" value="1"/>
</dbReference>
<dbReference type="InterPro" id="IPR011331">
    <property type="entry name" value="Ribosomal_eL37/eL43"/>
</dbReference>
<dbReference type="PANTHER" id="PTHR45821">
    <property type="entry name" value="SNF2 DOMAIN-CONTAINING PROTEIN CLASSY 2-RELATED"/>
    <property type="match status" value="1"/>
</dbReference>
<dbReference type="FunFam" id="2.20.25.30:FF:000002">
    <property type="entry name" value="60S ribosomal protein L37a"/>
    <property type="match status" value="1"/>
</dbReference>
<dbReference type="InterPro" id="IPR044567">
    <property type="entry name" value="CLSY/DRD1"/>
</dbReference>
<proteinExistence type="inferred from homology"/>
<dbReference type="PANTHER" id="PTHR45821:SF5">
    <property type="entry name" value="SNF2 DOMAIN-CONTAINING PROTEIN CLASSY 4"/>
    <property type="match status" value="1"/>
</dbReference>
<dbReference type="InterPro" id="IPR014001">
    <property type="entry name" value="Helicase_ATP-bd"/>
</dbReference>
<dbReference type="Pfam" id="PF00176">
    <property type="entry name" value="SNF2-rel_dom"/>
    <property type="match status" value="1"/>
</dbReference>
<feature type="domain" description="Helicase ATP-binding" evidence="12">
    <location>
        <begin position="559"/>
        <end position="777"/>
    </location>
</feature>
<dbReference type="GO" id="GO:0005524">
    <property type="term" value="F:ATP binding"/>
    <property type="evidence" value="ECO:0007669"/>
    <property type="project" value="UniProtKB-KW"/>
</dbReference>
<dbReference type="InterPro" id="IPR001650">
    <property type="entry name" value="Helicase_C-like"/>
</dbReference>
<evidence type="ECO:0000313" key="15">
    <source>
        <dbReference type="Proteomes" id="UP000796880"/>
    </source>
</evidence>
<feature type="compositionally biased region" description="Acidic residues" evidence="11">
    <location>
        <begin position="103"/>
        <end position="117"/>
    </location>
</feature>
<keyword evidence="5" id="KW-0347">Helicase</keyword>
<comment type="subcellular location">
    <subcellularLocation>
        <location evidence="1">Nucleus</location>
    </subcellularLocation>
</comment>
<dbReference type="Gene3D" id="3.40.50.10810">
    <property type="entry name" value="Tandem AAA-ATPase domain"/>
    <property type="match status" value="1"/>
</dbReference>
<protein>
    <submittedName>
        <fullName evidence="14">Uncharacterized protein</fullName>
    </submittedName>
</protein>